<name>A0A975WBI4_9RHOB</name>
<feature type="region of interest" description="Disordered" evidence="1">
    <location>
        <begin position="69"/>
        <end position="132"/>
    </location>
</feature>
<organism evidence="3 4">
    <name type="scientific">Marinovum algicola</name>
    <dbReference type="NCBI Taxonomy" id="42444"/>
    <lineage>
        <taxon>Bacteria</taxon>
        <taxon>Pseudomonadati</taxon>
        <taxon>Pseudomonadota</taxon>
        <taxon>Alphaproteobacteria</taxon>
        <taxon>Rhodobacterales</taxon>
        <taxon>Roseobacteraceae</taxon>
        <taxon>Marinovum</taxon>
    </lineage>
</organism>
<feature type="compositionally biased region" description="Low complexity" evidence="1">
    <location>
        <begin position="109"/>
        <end position="126"/>
    </location>
</feature>
<accession>A0A975WBI4</accession>
<proteinExistence type="predicted"/>
<dbReference type="Proteomes" id="UP000182932">
    <property type="component" value="Unassembled WGS sequence"/>
</dbReference>
<dbReference type="GeneID" id="80819143"/>
<evidence type="ECO:0000313" key="4">
    <source>
        <dbReference type="Proteomes" id="UP000182932"/>
    </source>
</evidence>
<keyword evidence="2" id="KW-1133">Transmembrane helix</keyword>
<protein>
    <submittedName>
        <fullName evidence="3">Uncharacterized protein</fullName>
    </submittedName>
</protein>
<feature type="compositionally biased region" description="Low complexity" evidence="1">
    <location>
        <begin position="69"/>
        <end position="90"/>
    </location>
</feature>
<keyword evidence="2" id="KW-0812">Transmembrane</keyword>
<evidence type="ECO:0000256" key="1">
    <source>
        <dbReference type="SAM" id="MobiDB-lite"/>
    </source>
</evidence>
<sequence>MTETNTGKCRSTCWKGAAAAGALLFVILFLTAGFGFFSALLIGLVFYGGLGLTLSRMVCGDTAESASVSQSAASASTSTAASPAAAAVAPTPQPAPRPEPEPETEPDAAAEATAPTPEAEAPKVATRPLVKPSAVLAGEAELSARKGSWRYEPGGK</sequence>
<dbReference type="AlphaFoldDB" id="A0A975WBI4"/>
<dbReference type="EMBL" id="FNYY01000010">
    <property type="protein sequence ID" value="SEJ77356.1"/>
    <property type="molecule type" value="Genomic_DNA"/>
</dbReference>
<dbReference type="RefSeq" id="WP_074837222.1">
    <property type="nucleotide sequence ID" value="NZ_CBDCHJ010000006.1"/>
</dbReference>
<gene>
    <name evidence="3" type="ORF">SAMN04487940_11080</name>
</gene>
<keyword evidence="2" id="KW-0472">Membrane</keyword>
<feature type="transmembrane region" description="Helical" evidence="2">
    <location>
        <begin position="20"/>
        <end position="47"/>
    </location>
</feature>
<evidence type="ECO:0000256" key="2">
    <source>
        <dbReference type="SAM" id="Phobius"/>
    </source>
</evidence>
<evidence type="ECO:0000313" key="3">
    <source>
        <dbReference type="EMBL" id="SEJ77356.1"/>
    </source>
</evidence>
<reference evidence="3 4" key="1">
    <citation type="submission" date="2016-10" db="EMBL/GenBank/DDBJ databases">
        <authorList>
            <person name="Varghese N."/>
            <person name="Submissions S."/>
        </authorList>
    </citation>
    <scope>NUCLEOTIDE SEQUENCE [LARGE SCALE GENOMIC DNA]</scope>
    <source>
        <strain evidence="3 4">FF3</strain>
    </source>
</reference>
<comment type="caution">
    <text evidence="3">The sequence shown here is derived from an EMBL/GenBank/DDBJ whole genome shotgun (WGS) entry which is preliminary data.</text>
</comment>
<keyword evidence="4" id="KW-1185">Reference proteome</keyword>